<organism evidence="4 5">
    <name type="scientific">Pseudoxanthomonas gei</name>
    <dbReference type="NCBI Taxonomy" id="1383030"/>
    <lineage>
        <taxon>Bacteria</taxon>
        <taxon>Pseudomonadati</taxon>
        <taxon>Pseudomonadota</taxon>
        <taxon>Gammaproteobacteria</taxon>
        <taxon>Lysobacterales</taxon>
        <taxon>Lysobacteraceae</taxon>
        <taxon>Pseudoxanthomonas</taxon>
    </lineage>
</organism>
<dbReference type="PANTHER" id="PTHR32309:SF13">
    <property type="entry name" value="FERRIC ENTEROBACTIN TRANSPORT PROTEIN FEPE"/>
    <property type="match status" value="1"/>
</dbReference>
<feature type="region of interest" description="Disordered" evidence="3">
    <location>
        <begin position="1"/>
        <end position="20"/>
    </location>
</feature>
<protein>
    <submittedName>
        <fullName evidence="4">Polysaccharide biosynthesis protein</fullName>
    </submittedName>
</protein>
<sequence length="252" mass="27397">MNNPMHNPDSGAPAKADSGKVTPITNHLITRASSSHALTPSQLRERSIIFRTDVARPEVDAFRDLRTKLLAAAEGNFITLVAPVSRGCGGSFVARNLAAAMAFDDNRTSLLVDCDLRDPSQDATMRIETPAGGLTDYLDNPEQDLAKVLYDTGVPRVRLLPAGRQRETGAEYFSTFRMRVMLDSLRSRYSDRYLFLDSPPVIGSPDARILADLADVVVLVAGYARDTPATIAQAAANFDPRKFAGVIFNEGI</sequence>
<dbReference type="SUPFAM" id="SSF52540">
    <property type="entry name" value="P-loop containing nucleoside triphosphate hydrolases"/>
    <property type="match status" value="1"/>
</dbReference>
<keyword evidence="5" id="KW-1185">Reference proteome</keyword>
<accession>A0ABX0AF09</accession>
<keyword evidence="1" id="KW-0547">Nucleotide-binding</keyword>
<comment type="caution">
    <text evidence="4">The sequence shown here is derived from an EMBL/GenBank/DDBJ whole genome shotgun (WGS) entry which is preliminary data.</text>
</comment>
<evidence type="ECO:0000313" key="4">
    <source>
        <dbReference type="EMBL" id="NDK38745.1"/>
    </source>
</evidence>
<evidence type="ECO:0000256" key="3">
    <source>
        <dbReference type="SAM" id="MobiDB-lite"/>
    </source>
</evidence>
<proteinExistence type="predicted"/>
<dbReference type="Proteomes" id="UP001429354">
    <property type="component" value="Unassembled WGS sequence"/>
</dbReference>
<evidence type="ECO:0000256" key="2">
    <source>
        <dbReference type="ARBA" id="ARBA00022840"/>
    </source>
</evidence>
<keyword evidence="2" id="KW-0067">ATP-binding</keyword>
<name>A0ABX0AF09_9GAMM</name>
<dbReference type="EMBL" id="QOVG01000004">
    <property type="protein sequence ID" value="NDK38745.1"/>
    <property type="molecule type" value="Genomic_DNA"/>
</dbReference>
<dbReference type="InterPro" id="IPR050445">
    <property type="entry name" value="Bact_polysacc_biosynth/exp"/>
</dbReference>
<dbReference type="PANTHER" id="PTHR32309">
    <property type="entry name" value="TYROSINE-PROTEIN KINASE"/>
    <property type="match status" value="1"/>
</dbReference>
<gene>
    <name evidence="4" type="ORF">DT603_07810</name>
</gene>
<dbReference type="CDD" id="cd05387">
    <property type="entry name" value="BY-kinase"/>
    <property type="match status" value="1"/>
</dbReference>
<dbReference type="Gene3D" id="3.40.50.300">
    <property type="entry name" value="P-loop containing nucleotide triphosphate hydrolases"/>
    <property type="match status" value="1"/>
</dbReference>
<evidence type="ECO:0000256" key="1">
    <source>
        <dbReference type="ARBA" id="ARBA00022741"/>
    </source>
</evidence>
<dbReference type="InterPro" id="IPR005702">
    <property type="entry name" value="Wzc-like_C"/>
</dbReference>
<evidence type="ECO:0000313" key="5">
    <source>
        <dbReference type="Proteomes" id="UP001429354"/>
    </source>
</evidence>
<reference evidence="4 5" key="1">
    <citation type="submission" date="2018-07" db="EMBL/GenBank/DDBJ databases">
        <title>Whole genome Sequencing of Pseudoxanthomonas gei KCTC 32298 (T).</title>
        <authorList>
            <person name="Kumar S."/>
            <person name="Bansal K."/>
            <person name="Kaur A."/>
            <person name="Patil P."/>
            <person name="Sharma S."/>
            <person name="Patil P.B."/>
        </authorList>
    </citation>
    <scope>NUCLEOTIDE SEQUENCE [LARGE SCALE GENOMIC DNA]</scope>
    <source>
        <strain evidence="4 5">KCTC 32298</strain>
    </source>
</reference>
<dbReference type="InterPro" id="IPR027417">
    <property type="entry name" value="P-loop_NTPase"/>
</dbReference>